<dbReference type="Proteomes" id="UP000002630">
    <property type="component" value="Linkage Group LG18"/>
</dbReference>
<organism evidence="1 2">
    <name type="scientific">Ectocarpus siliculosus</name>
    <name type="common">Brown alga</name>
    <name type="synonym">Conferva siliculosa</name>
    <dbReference type="NCBI Taxonomy" id="2880"/>
    <lineage>
        <taxon>Eukaryota</taxon>
        <taxon>Sar</taxon>
        <taxon>Stramenopiles</taxon>
        <taxon>Ochrophyta</taxon>
        <taxon>PX clade</taxon>
        <taxon>Phaeophyceae</taxon>
        <taxon>Ectocarpales</taxon>
        <taxon>Ectocarpaceae</taxon>
        <taxon>Ectocarpus</taxon>
    </lineage>
</organism>
<keyword evidence="2" id="KW-1185">Reference proteome</keyword>
<dbReference type="Gene3D" id="1.25.40.20">
    <property type="entry name" value="Ankyrin repeat-containing domain"/>
    <property type="match status" value="1"/>
</dbReference>
<dbReference type="InterPro" id="IPR036770">
    <property type="entry name" value="Ankyrin_rpt-contain_sf"/>
</dbReference>
<dbReference type="EMBL" id="FN649743">
    <property type="protein sequence ID" value="CBN79090.1"/>
    <property type="molecule type" value="Genomic_DNA"/>
</dbReference>
<dbReference type="InParanoid" id="D8LGS0"/>
<evidence type="ECO:0000313" key="2">
    <source>
        <dbReference type="Proteomes" id="UP000002630"/>
    </source>
</evidence>
<evidence type="ECO:0000313" key="1">
    <source>
        <dbReference type="EMBL" id="CBN79090.1"/>
    </source>
</evidence>
<dbReference type="AlphaFoldDB" id="D8LGS0"/>
<dbReference type="OrthoDB" id="10623849at2759"/>
<sequence>MSSKKKALRAEDTLPNAVAKLARTSDGGICTGLAQVGVDSIRAIVEFGGGVESFLFLAPVCKGWLDAYAYGAKKEAKYTSTYTSTLAIVMSSTRLAWAVSAGWKGDENACKLAAATGKLDVFEGCRKLGCRGGSGVLSAAVRGKNTEIVQAVLDDPDCPVGKDALELAIMSGSVETTQLVGCKYEFPKDDWKRQAVVDGLFKAASEGSLAMVQCLWEWVPGHGDAKILRDAIEKSAKNDHFAVAERLVKTYLDRFDNDEDTNEVILTHFPSSHPLAKKIVDDEAEYRASLGLDEDMDYDLYY</sequence>
<dbReference type="EMBL" id="FN648262">
    <property type="protein sequence ID" value="CBN79090.1"/>
    <property type="molecule type" value="Genomic_DNA"/>
</dbReference>
<accession>D8LGS0</accession>
<gene>
    <name evidence="1" type="ORF">Esi_0176_0043</name>
</gene>
<reference evidence="1 2" key="1">
    <citation type="journal article" date="2010" name="Nature">
        <title>The Ectocarpus genome and the independent evolution of multicellularity in brown algae.</title>
        <authorList>
            <person name="Cock J.M."/>
            <person name="Sterck L."/>
            <person name="Rouze P."/>
            <person name="Scornet D."/>
            <person name="Allen A.E."/>
            <person name="Amoutzias G."/>
            <person name="Anthouard V."/>
            <person name="Artiguenave F."/>
            <person name="Aury J.M."/>
            <person name="Badger J.H."/>
            <person name="Beszteri B."/>
            <person name="Billiau K."/>
            <person name="Bonnet E."/>
            <person name="Bothwell J.H."/>
            <person name="Bowler C."/>
            <person name="Boyen C."/>
            <person name="Brownlee C."/>
            <person name="Carrano C.J."/>
            <person name="Charrier B."/>
            <person name="Cho G.Y."/>
            <person name="Coelho S.M."/>
            <person name="Collen J."/>
            <person name="Corre E."/>
            <person name="Da Silva C."/>
            <person name="Delage L."/>
            <person name="Delaroque N."/>
            <person name="Dittami S.M."/>
            <person name="Doulbeau S."/>
            <person name="Elias M."/>
            <person name="Farnham G."/>
            <person name="Gachon C.M."/>
            <person name="Gschloessl B."/>
            <person name="Heesch S."/>
            <person name="Jabbari K."/>
            <person name="Jubin C."/>
            <person name="Kawai H."/>
            <person name="Kimura K."/>
            <person name="Kloareg B."/>
            <person name="Kupper F.C."/>
            <person name="Lang D."/>
            <person name="Le Bail A."/>
            <person name="Leblanc C."/>
            <person name="Lerouge P."/>
            <person name="Lohr M."/>
            <person name="Lopez P.J."/>
            <person name="Martens C."/>
            <person name="Maumus F."/>
            <person name="Michel G."/>
            <person name="Miranda-Saavedra D."/>
            <person name="Morales J."/>
            <person name="Moreau H."/>
            <person name="Motomura T."/>
            <person name="Nagasato C."/>
            <person name="Napoli C.A."/>
            <person name="Nelson D.R."/>
            <person name="Nyvall-Collen P."/>
            <person name="Peters A.F."/>
            <person name="Pommier C."/>
            <person name="Potin P."/>
            <person name="Poulain J."/>
            <person name="Quesneville H."/>
            <person name="Read B."/>
            <person name="Rensing S.A."/>
            <person name="Ritter A."/>
            <person name="Rousvoal S."/>
            <person name="Samanta M."/>
            <person name="Samson G."/>
            <person name="Schroeder D.C."/>
            <person name="Segurens B."/>
            <person name="Strittmatter M."/>
            <person name="Tonon T."/>
            <person name="Tregear J.W."/>
            <person name="Valentin K."/>
            <person name="von Dassow P."/>
            <person name="Yamagishi T."/>
            <person name="Van de Peer Y."/>
            <person name="Wincker P."/>
        </authorList>
    </citation>
    <scope>NUCLEOTIDE SEQUENCE [LARGE SCALE GENOMIC DNA]</scope>
    <source>
        <strain evidence="2">Ec32 / CCAP1310/4</strain>
    </source>
</reference>
<name>D8LGS0_ECTSI</name>
<dbReference type="SUPFAM" id="SSF140860">
    <property type="entry name" value="Pseudo ankyrin repeat-like"/>
    <property type="match status" value="1"/>
</dbReference>
<proteinExistence type="predicted"/>
<protein>
    <submittedName>
        <fullName evidence="1">Uncharacterized protein</fullName>
    </submittedName>
</protein>